<dbReference type="GO" id="GO:0005794">
    <property type="term" value="C:Golgi apparatus"/>
    <property type="evidence" value="ECO:0007669"/>
    <property type="project" value="TreeGrafter"/>
</dbReference>
<proteinExistence type="predicted"/>
<dbReference type="STRING" id="765915.A0A1Y2HW46"/>
<evidence type="ECO:0000256" key="5">
    <source>
        <dbReference type="SAM" id="MobiDB-lite"/>
    </source>
</evidence>
<feature type="domain" description="VPS10" evidence="7">
    <location>
        <begin position="1312"/>
        <end position="1842"/>
    </location>
</feature>
<dbReference type="InterPro" id="IPR006581">
    <property type="entry name" value="VPS10"/>
</dbReference>
<dbReference type="GO" id="GO:0016020">
    <property type="term" value="C:membrane"/>
    <property type="evidence" value="ECO:0007669"/>
    <property type="project" value="UniProtKB-SubCell"/>
</dbReference>
<keyword evidence="9" id="KW-1185">Reference proteome</keyword>
<organism evidence="8 9">
    <name type="scientific">Catenaria anguillulae PL171</name>
    <dbReference type="NCBI Taxonomy" id="765915"/>
    <lineage>
        <taxon>Eukaryota</taxon>
        <taxon>Fungi</taxon>
        <taxon>Fungi incertae sedis</taxon>
        <taxon>Blastocladiomycota</taxon>
        <taxon>Blastocladiomycetes</taxon>
        <taxon>Blastocladiales</taxon>
        <taxon>Catenariaceae</taxon>
        <taxon>Catenaria</taxon>
    </lineage>
</organism>
<dbReference type="InterPro" id="IPR015943">
    <property type="entry name" value="WD40/YVTN_repeat-like_dom_sf"/>
</dbReference>
<keyword evidence="6" id="KW-0812">Transmembrane</keyword>
<reference evidence="8 9" key="1">
    <citation type="submission" date="2016-07" db="EMBL/GenBank/DDBJ databases">
        <title>Pervasive Adenine N6-methylation of Active Genes in Fungi.</title>
        <authorList>
            <consortium name="DOE Joint Genome Institute"/>
            <person name="Mondo S.J."/>
            <person name="Dannebaum R.O."/>
            <person name="Kuo R.C."/>
            <person name="Labutti K."/>
            <person name="Haridas S."/>
            <person name="Kuo A."/>
            <person name="Salamov A."/>
            <person name="Ahrendt S.R."/>
            <person name="Lipzen A."/>
            <person name="Sullivan W."/>
            <person name="Andreopoulos W.B."/>
            <person name="Clum A."/>
            <person name="Lindquist E."/>
            <person name="Daum C."/>
            <person name="Ramamoorthy G.K."/>
            <person name="Gryganskyi A."/>
            <person name="Culley D."/>
            <person name="Magnuson J.K."/>
            <person name="James T.Y."/>
            <person name="O'Malley M.A."/>
            <person name="Stajich J.E."/>
            <person name="Spatafora J.W."/>
            <person name="Visel A."/>
            <person name="Grigoriev I.V."/>
        </authorList>
    </citation>
    <scope>NUCLEOTIDE SEQUENCE [LARGE SCALE GENOMIC DNA]</scope>
    <source>
        <strain evidence="8 9">PL171</strain>
    </source>
</reference>
<dbReference type="OrthoDB" id="443634at2759"/>
<feature type="transmembrane region" description="Helical" evidence="6">
    <location>
        <begin position="1824"/>
        <end position="1845"/>
    </location>
</feature>
<dbReference type="Gene3D" id="3.30.60.270">
    <property type="match status" value="1"/>
</dbReference>
<evidence type="ECO:0000256" key="6">
    <source>
        <dbReference type="SAM" id="Phobius"/>
    </source>
</evidence>
<dbReference type="CDD" id="cd15482">
    <property type="entry name" value="Sialidase_non-viral"/>
    <property type="match status" value="3"/>
</dbReference>
<dbReference type="EMBL" id="MCFL01000007">
    <property type="protein sequence ID" value="ORZ38818.1"/>
    <property type="molecule type" value="Genomic_DNA"/>
</dbReference>
<comment type="caution">
    <text evidence="8">The sequence shown here is derived from an EMBL/GenBank/DDBJ whole genome shotgun (WGS) entry which is preliminary data.</text>
</comment>
<keyword evidence="2" id="KW-0677">Repeat</keyword>
<dbReference type="InterPro" id="IPR031777">
    <property type="entry name" value="Sortilin_C"/>
</dbReference>
<dbReference type="SUPFAM" id="SSF110296">
    <property type="entry name" value="Oligoxyloglucan reducing end-specific cellobiohydrolase"/>
    <property type="match status" value="3"/>
</dbReference>
<dbReference type="PANTHER" id="PTHR12106:SF27">
    <property type="entry name" value="SORTILIN-RELATED RECEPTOR"/>
    <property type="match status" value="1"/>
</dbReference>
<dbReference type="InterPro" id="IPR050310">
    <property type="entry name" value="VPS10-sortilin"/>
</dbReference>
<dbReference type="Pfam" id="PF15901">
    <property type="entry name" value="Sortilin_C"/>
    <property type="match status" value="3"/>
</dbReference>
<evidence type="ECO:0000256" key="3">
    <source>
        <dbReference type="ARBA" id="ARBA00023136"/>
    </source>
</evidence>
<dbReference type="PANTHER" id="PTHR12106">
    <property type="entry name" value="SORTILIN RELATED"/>
    <property type="match status" value="1"/>
</dbReference>
<dbReference type="Pfam" id="PF15902">
    <property type="entry name" value="Sortilin-Vps10"/>
    <property type="match status" value="3"/>
</dbReference>
<keyword evidence="4" id="KW-0325">Glycoprotein</keyword>
<evidence type="ECO:0000259" key="7">
    <source>
        <dbReference type="SMART" id="SM00602"/>
    </source>
</evidence>
<dbReference type="Gene3D" id="2.130.10.10">
    <property type="entry name" value="YVTN repeat-like/Quinoprotein amine dehydrogenase"/>
    <property type="match status" value="3"/>
</dbReference>
<evidence type="ECO:0000256" key="2">
    <source>
        <dbReference type="ARBA" id="ARBA00022737"/>
    </source>
</evidence>
<evidence type="ECO:0000313" key="8">
    <source>
        <dbReference type="EMBL" id="ORZ38818.1"/>
    </source>
</evidence>
<evidence type="ECO:0000256" key="4">
    <source>
        <dbReference type="ARBA" id="ARBA00023180"/>
    </source>
</evidence>
<keyword evidence="3 6" id="KW-0472">Membrane</keyword>
<evidence type="ECO:0000256" key="1">
    <source>
        <dbReference type="ARBA" id="ARBA00004370"/>
    </source>
</evidence>
<evidence type="ECO:0000313" key="9">
    <source>
        <dbReference type="Proteomes" id="UP000193411"/>
    </source>
</evidence>
<keyword evidence="6" id="KW-1133">Transmembrane helix</keyword>
<dbReference type="SMART" id="SM00602">
    <property type="entry name" value="VPS10"/>
    <property type="match status" value="3"/>
</dbReference>
<gene>
    <name evidence="8" type="ORF">BCR44DRAFT_1427845</name>
</gene>
<name>A0A1Y2HW46_9FUNG</name>
<dbReference type="Proteomes" id="UP000193411">
    <property type="component" value="Unassembled WGS sequence"/>
</dbReference>
<dbReference type="Gene3D" id="2.120.10.10">
    <property type="match status" value="1"/>
</dbReference>
<sequence length="1892" mass="206485">MLLARPATRPAATTQTAKSRSPFPTPVSMTAMPSRRSLSSSSLLATLITLSLLLSQAYAQSQLQFTTSYLRESPRQLSFFPGSSSALLLPAISAPSRSLLLSTDSGKQWTDLNQLTQLIPASDRLLQVILHPFEPQTAFVIASGTHHVVTRDRGATWAAFDTPAPPSPTMRMPLAFHATQIGHVIFMGQRCSPGCVDESFVTTDGFKSPPKRMLQRVKECKFAKSTKEMQLADDRLVLCVAWKDMNRGPRTPFDYRVVSSTDYFANDKQVLDFGGAVAPSAGVVGLSVVEKFVTAAILPADRGADLDLYTSLDGRSWSLARFPSTSGSSSPLRENAYTILESQPYSLTVDVLTGTTITGTLFTSNSNGTYFQTSLPYTRRSLSGATDFERIEWLAGVMLANQFVPERGQAVSRVSWDEGGHWHALKRPDRDVHGREWPACSGDECALHLHSVTAGLGVVGKMFSERSAPGLLTGVGNVGTHLTDVRQASMFVSTDGGVTWNHVQEGVHHYRLLDSGSLLVLVDMDSVTNELLYSKDVGKSWNKVVLPHTFAVRALMTDAQSLSSSLLVFGVVRDTTDKRGQFAVAHVDFASVFSRKCGDADFETWKIKVEGECVMGRTTSLRRVKPGADCLVGATSVPEPKFDTCPCEADDFECDLNFEPDGKGGCVLAKGAVDPLLPKNCVGTYDGSSGWRKIPGNMCKGGLTKDATVKRECAASGAVSVNTHTFPSGAAVAQTIVLPPSTLVVKTALGTMYHTRDGGRTWKDSLRDVGLLVQHEHVPERLFAALVNGEVFYSDNGGEGWSKVPVPNPPNAIGARMFDFHPEHPDWIVYVGAKDCPSPDECHTVASVSKDNGKTWTELDTYVSKCLWSRDVEFKKVADDQAESRTRLLKNVIDYFVDHGFLLAAEVDGDKLSVKVTSDGTIFHAIEFPPDMSLNKRAFTVLSSSAARVFLDIVQTGIDGREMGALFTSDGTGQEFSLSFADTNRGGLGGSIVDFTRPFGTRAVAIANRVTNADAIRSGRSASKKIQSWITYNDGGLWQRLPSRECDDACFVQLFNAGSMAAFPPLVSAAAAGGIIVGIGKSGNDETYLGPPESADTFLTIDGGRHWAKVADGPHRAAILDRGGIIVLARAFTGAVSSIKWSWDFGATWQDQSLGAGVKFYEIAGLVADADGKQAVVHVFGIDDAGYGTWTLAGPRGQMCSLGERLRHPRRKRDVRCIVGALDVTITKEFCECDMDDYECDKGFWRNAAGQCYLSRSGYRKIAASVCKGGQDVPSKVIRVCGRENEPAPSILYNKQVELVSPIIAHVFTAHKSVVMLDQAGRVQYSPDEGRTWVLLKTTSADCFCIPLAKLYAFIWSVYLAKDNELLRSSDGGKTYTKSRFPGKVVQGVVPLSVHSEEPDWLLFTGHACPLARDGGANWHLLMANVKSCSWARTRQFTLVSRHGTVCIIENDVVYSDDYFINDKSTVLKGIADLTVEGEYLVGITQDAGDKMGLMVSRDLEVFGRAQFPANLDAAHQGVTTLPGHSGALLVNVALSRTKDREYGRLFKSNFNGTLFSLVHDNTNQNSNGFVDYEMIQGIPGIAVLNVVANVADVATRNEPKKLQTVMTYDDGSTWSFLTPPERDARGEPIACKDRNDRNTCALHLHSYTERRDPQNVFDSGNVYLTRDAGRTWREVQRGAFQYEFVFPHQRIVAQPGQSGVPEAASSETFLLFGTRVADQKQVMHVLDFSSMRQRPCKLDLANAEQSDYEPWTLDSSKAGLCILTQQEVVKTDVQRCACAREDFECDFGFQKNGSGDCHPLSECVGGLELDKLNEHICGSGMSAGGWIALFLVPISCAGLGYWGWTFKRRGGDFANLVPREIPSVQRVLDWYSRLRPGMYHGESSTSLLDED</sequence>
<protein>
    <recommendedName>
        <fullName evidence="7">VPS10 domain-containing protein</fullName>
    </recommendedName>
</protein>
<feature type="region of interest" description="Disordered" evidence="5">
    <location>
        <begin position="1"/>
        <end position="33"/>
    </location>
</feature>
<comment type="subcellular location">
    <subcellularLocation>
        <location evidence="1">Membrane</location>
    </subcellularLocation>
</comment>
<dbReference type="Gene3D" id="2.10.70.80">
    <property type="match status" value="1"/>
</dbReference>
<dbReference type="InterPro" id="IPR031778">
    <property type="entry name" value="Sortilin_N"/>
</dbReference>
<dbReference type="GO" id="GO:0006892">
    <property type="term" value="P:post-Golgi vesicle-mediated transport"/>
    <property type="evidence" value="ECO:0007669"/>
    <property type="project" value="TreeGrafter"/>
</dbReference>
<accession>A0A1Y2HW46</accession>
<feature type="compositionally biased region" description="Low complexity" evidence="5">
    <location>
        <begin position="1"/>
        <end position="17"/>
    </location>
</feature>
<feature type="domain" description="VPS10" evidence="7">
    <location>
        <begin position="741"/>
        <end position="1286"/>
    </location>
</feature>
<feature type="domain" description="VPS10" evidence="7">
    <location>
        <begin position="84"/>
        <end position="718"/>
    </location>
</feature>